<dbReference type="Pfam" id="PF11326">
    <property type="entry name" value="PANTS-like"/>
    <property type="match status" value="1"/>
</dbReference>
<reference evidence="1" key="1">
    <citation type="submission" date="2019-12" db="EMBL/GenBank/DDBJ databases">
        <authorList>
            <person name="Scholes J."/>
        </authorList>
    </citation>
    <scope>NUCLEOTIDE SEQUENCE</scope>
</reference>
<evidence type="ECO:0000313" key="2">
    <source>
        <dbReference type="Proteomes" id="UP001153555"/>
    </source>
</evidence>
<dbReference type="PANTHER" id="PTHR28052">
    <property type="entry name" value="UPF0545 PROTEIN C22ORF39"/>
    <property type="match status" value="1"/>
</dbReference>
<protein>
    <submittedName>
        <fullName evidence="1">Expressed protein</fullName>
    </submittedName>
</protein>
<gene>
    <name evidence="1" type="ORF">SHERM_19061</name>
</gene>
<name>A0A9N7N2Z6_STRHE</name>
<organism evidence="1 2">
    <name type="scientific">Striga hermonthica</name>
    <name type="common">Purple witchweed</name>
    <name type="synonym">Buchnera hermonthica</name>
    <dbReference type="NCBI Taxonomy" id="68872"/>
    <lineage>
        <taxon>Eukaryota</taxon>
        <taxon>Viridiplantae</taxon>
        <taxon>Streptophyta</taxon>
        <taxon>Embryophyta</taxon>
        <taxon>Tracheophyta</taxon>
        <taxon>Spermatophyta</taxon>
        <taxon>Magnoliopsida</taxon>
        <taxon>eudicotyledons</taxon>
        <taxon>Gunneridae</taxon>
        <taxon>Pentapetalae</taxon>
        <taxon>asterids</taxon>
        <taxon>lamiids</taxon>
        <taxon>Lamiales</taxon>
        <taxon>Orobanchaceae</taxon>
        <taxon>Buchnereae</taxon>
        <taxon>Striga</taxon>
    </lineage>
</organism>
<proteinExistence type="predicted"/>
<dbReference type="OrthoDB" id="2017405at2759"/>
<dbReference type="EMBL" id="CACSLK010020742">
    <property type="protein sequence ID" value="CAA0821059.1"/>
    <property type="molecule type" value="Genomic_DNA"/>
</dbReference>
<keyword evidence="2" id="KW-1185">Reference proteome</keyword>
<dbReference type="InterPro" id="IPR021475">
    <property type="entry name" value="Pants/Emi1-like"/>
</dbReference>
<dbReference type="Proteomes" id="UP001153555">
    <property type="component" value="Unassembled WGS sequence"/>
</dbReference>
<accession>A0A9N7N2Z6</accession>
<dbReference type="AlphaFoldDB" id="A0A9N7N2Z6"/>
<comment type="caution">
    <text evidence="1">The sequence shown here is derived from an EMBL/GenBank/DDBJ whole genome shotgun (WGS) entry which is preliminary data.</text>
</comment>
<dbReference type="PANTHER" id="PTHR28052:SF1">
    <property type="entry name" value="UPF0545 PROTEIN C22ORF39"/>
    <property type="match status" value="1"/>
</dbReference>
<sequence>MSFFRRPQDSNLHGRTRRRGRRRCCIFHLPGGEAVTLRLTMSSEKDEDTTPRQRLSCSKYFDALWFCYSPVHQMQQYYRLGSLDNCSGKWGALYDCLNLKTKRASEVEEILKTREKSVPHIWSFRSPKEARYHWQKLFGHLDEQE</sequence>
<evidence type="ECO:0000313" key="1">
    <source>
        <dbReference type="EMBL" id="CAA0821059.1"/>
    </source>
</evidence>